<dbReference type="Proteomes" id="UP000062255">
    <property type="component" value="Chromosome"/>
</dbReference>
<reference evidence="3 4" key="1">
    <citation type="submission" date="2015-07" db="EMBL/GenBank/DDBJ databases">
        <title>Complete genome sequence of Mycobacterium goodii X7B, a facultative thermophilic biodesulfurizing bacterium.</title>
        <authorList>
            <person name="Yu B."/>
            <person name="Li F."/>
            <person name="Xu P."/>
        </authorList>
    </citation>
    <scope>NUCLEOTIDE SEQUENCE [LARGE SCALE GENOMIC DNA]</scope>
    <source>
        <strain evidence="3 4">X7B</strain>
    </source>
</reference>
<evidence type="ECO:0000256" key="1">
    <source>
        <dbReference type="SAM" id="MobiDB-lite"/>
    </source>
</evidence>
<organism evidence="3 4">
    <name type="scientific">Mycolicibacterium goodii</name>
    <name type="common">Mycobacterium goodii</name>
    <dbReference type="NCBI Taxonomy" id="134601"/>
    <lineage>
        <taxon>Bacteria</taxon>
        <taxon>Bacillati</taxon>
        <taxon>Actinomycetota</taxon>
        <taxon>Actinomycetes</taxon>
        <taxon>Mycobacteriales</taxon>
        <taxon>Mycobacteriaceae</taxon>
        <taxon>Mycolicibacterium</taxon>
    </lineage>
</organism>
<feature type="chain" id="PRO_5005454125" description="DUF320 domain-containing protein" evidence="2">
    <location>
        <begin position="30"/>
        <end position="149"/>
    </location>
</feature>
<proteinExistence type="predicted"/>
<dbReference type="RefSeq" id="WP_049748081.1">
    <property type="nucleotide sequence ID" value="NZ_CP012150.1"/>
</dbReference>
<dbReference type="STRING" id="134601.AFA91_31130"/>
<feature type="region of interest" description="Disordered" evidence="1">
    <location>
        <begin position="97"/>
        <end position="149"/>
    </location>
</feature>
<feature type="signal peptide" evidence="2">
    <location>
        <begin position="1"/>
        <end position="29"/>
    </location>
</feature>
<dbReference type="PATRIC" id="fig|134601.6.peg.6439"/>
<evidence type="ECO:0000256" key="2">
    <source>
        <dbReference type="SAM" id="SignalP"/>
    </source>
</evidence>
<dbReference type="EMBL" id="CP012150">
    <property type="protein sequence ID" value="AKS35625.1"/>
    <property type="molecule type" value="Genomic_DNA"/>
</dbReference>
<evidence type="ECO:0000313" key="3">
    <source>
        <dbReference type="EMBL" id="AKS35625.1"/>
    </source>
</evidence>
<name>A0A0K0XE07_MYCGD</name>
<sequence length="149" mass="14612">MKSTVKRVTVGAALGGALFLSAGMGIANAQPRDGQVDLALGTAGVLEDVPIGAAAQVAAGVCDSDIGQITTLAETVDANGAQTNVCNNTVGAVEFRQNEGAPATAEEPQGTEQGAEESTDGASAEGTGPAEETDTSTAPTTTTEEDSGS</sequence>
<dbReference type="AlphaFoldDB" id="A0A0K0XE07"/>
<keyword evidence="2" id="KW-0732">Signal</keyword>
<accession>A0A0K0XE07</accession>
<evidence type="ECO:0008006" key="5">
    <source>
        <dbReference type="Google" id="ProtNLM"/>
    </source>
</evidence>
<gene>
    <name evidence="3" type="ORF">AFA91_31130</name>
</gene>
<evidence type="ECO:0000313" key="4">
    <source>
        <dbReference type="Proteomes" id="UP000062255"/>
    </source>
</evidence>
<dbReference type="KEGG" id="mgo:AFA91_31130"/>
<dbReference type="OrthoDB" id="4737935at2"/>
<protein>
    <recommendedName>
        <fullName evidence="5">DUF320 domain-containing protein</fullName>
    </recommendedName>
</protein>